<proteinExistence type="predicted"/>
<dbReference type="RefSeq" id="WP_113969621.1">
    <property type="nucleotide sequence ID" value="NZ_QNRJ01000006.1"/>
</dbReference>
<feature type="signal peptide" evidence="1">
    <location>
        <begin position="1"/>
        <end position="21"/>
    </location>
</feature>
<keyword evidence="1" id="KW-0732">Signal</keyword>
<gene>
    <name evidence="2" type="ORF">DET59_106214</name>
</gene>
<organism evidence="2 3">
    <name type="scientific">Rossellomorea aquimaris</name>
    <dbReference type="NCBI Taxonomy" id="189382"/>
    <lineage>
        <taxon>Bacteria</taxon>
        <taxon>Bacillati</taxon>
        <taxon>Bacillota</taxon>
        <taxon>Bacilli</taxon>
        <taxon>Bacillales</taxon>
        <taxon>Bacillaceae</taxon>
        <taxon>Rossellomorea</taxon>
    </lineage>
</organism>
<reference evidence="2 3" key="1">
    <citation type="submission" date="2018-06" db="EMBL/GenBank/DDBJ databases">
        <title>Freshwater and sediment microbial communities from various areas in North America, analyzing microbe dynamics in response to fracking.</title>
        <authorList>
            <person name="Lamendella R."/>
        </authorList>
    </citation>
    <scope>NUCLEOTIDE SEQUENCE [LARGE SCALE GENOMIC DNA]</scope>
    <source>
        <strain evidence="2 3">97B</strain>
    </source>
</reference>
<comment type="caution">
    <text evidence="2">The sequence shown here is derived from an EMBL/GenBank/DDBJ whole genome shotgun (WGS) entry which is preliminary data.</text>
</comment>
<dbReference type="SUPFAM" id="SSF82171">
    <property type="entry name" value="DPP6 N-terminal domain-like"/>
    <property type="match status" value="1"/>
</dbReference>
<dbReference type="AlphaFoldDB" id="A0A366EPT1"/>
<protein>
    <submittedName>
        <fullName evidence="2">Uncharacterized protein</fullName>
    </submittedName>
</protein>
<dbReference type="PANTHER" id="PTHR36842:SF1">
    <property type="entry name" value="PROTEIN TOLB"/>
    <property type="match status" value="1"/>
</dbReference>
<evidence type="ECO:0000313" key="2">
    <source>
        <dbReference type="EMBL" id="RBP04422.1"/>
    </source>
</evidence>
<evidence type="ECO:0000313" key="3">
    <source>
        <dbReference type="Proteomes" id="UP000252118"/>
    </source>
</evidence>
<sequence length="413" mass="46767">MKKAILFTIILALILPSTPSASINNQVKAAFIREGNLWTLIDNHETQVTNSGNVHSQPKWSTDGTWIAYQVETTSEFDKREMQSELWTYNLKTGKKKRISYNGHSPEWAPHKNHVAYNNRGILDISDLKRFYNIATGVSDFTWLPDGSGFLLSSSGTLNPDGWSSASLFIKKVGDNYEDIILFGGVELFFTLPREIGTSEQNKLIAVYAEQLTYSPSGKWISFVVSPTASWSMDSNMVCVIDKEGKNFEILDEMILDVGQPKWSPSTDTLAYIAGGGRIVFGFKNKDLKVKEMPVSGTYTPAHYADLDFNWMTNKSLVVSRIKEQEWTNEFNKHPLPALYTLNIDSNHQIKITSPPKGYGDYAPQYIASISKLVWLRGTSITDTKRDLWIGNKDGTDTKQWLRNIEEIVFYKR</sequence>
<accession>A0A366EPT1</accession>
<dbReference type="Proteomes" id="UP000252118">
    <property type="component" value="Unassembled WGS sequence"/>
</dbReference>
<dbReference type="InterPro" id="IPR011042">
    <property type="entry name" value="6-blade_b-propeller_TolB-like"/>
</dbReference>
<dbReference type="PANTHER" id="PTHR36842">
    <property type="entry name" value="PROTEIN TOLB HOMOLOG"/>
    <property type="match status" value="1"/>
</dbReference>
<evidence type="ECO:0000256" key="1">
    <source>
        <dbReference type="SAM" id="SignalP"/>
    </source>
</evidence>
<feature type="chain" id="PRO_5016983428" evidence="1">
    <location>
        <begin position="22"/>
        <end position="413"/>
    </location>
</feature>
<dbReference type="EMBL" id="QNRJ01000006">
    <property type="protein sequence ID" value="RBP04422.1"/>
    <property type="molecule type" value="Genomic_DNA"/>
</dbReference>
<name>A0A366EPT1_9BACI</name>
<dbReference type="OrthoDB" id="9774911at2"/>
<dbReference type="Gene3D" id="2.120.10.30">
    <property type="entry name" value="TolB, C-terminal domain"/>
    <property type="match status" value="2"/>
</dbReference>